<gene>
    <name evidence="1" type="ORF">ONB1V03_LOCUS265</name>
</gene>
<dbReference type="EMBL" id="OC914835">
    <property type="protein sequence ID" value="CAD7636561.1"/>
    <property type="molecule type" value="Genomic_DNA"/>
</dbReference>
<dbReference type="AlphaFoldDB" id="A0A7R9L7W9"/>
<name>A0A7R9L7W9_9ACAR</name>
<dbReference type="EMBL" id="CAJPVJ010000010">
    <property type="protein sequence ID" value="CAG2157700.1"/>
    <property type="molecule type" value="Genomic_DNA"/>
</dbReference>
<proteinExistence type="predicted"/>
<dbReference type="SUPFAM" id="SSF54862">
    <property type="entry name" value="4Fe-4S ferredoxins"/>
    <property type="match status" value="1"/>
</dbReference>
<accession>A0A7R9L7W9</accession>
<dbReference type="OrthoDB" id="8299733at2759"/>
<evidence type="ECO:0000313" key="1">
    <source>
        <dbReference type="EMBL" id="CAD7636561.1"/>
    </source>
</evidence>
<sequence length="98" mass="10870">MVREIARLKGDVAKFVPQCVVEAFHRKHQQECVGHFDQPQCALFCPVDCIPLDPNHVESQDDLMEKIRPEVSQTIAAVEISVIEAGEESPGFIGQGAR</sequence>
<evidence type="ECO:0000313" key="2">
    <source>
        <dbReference type="Proteomes" id="UP000728032"/>
    </source>
</evidence>
<keyword evidence="2" id="KW-1185">Reference proteome</keyword>
<reference evidence="1" key="1">
    <citation type="submission" date="2020-11" db="EMBL/GenBank/DDBJ databases">
        <authorList>
            <person name="Tran Van P."/>
        </authorList>
    </citation>
    <scope>NUCLEOTIDE SEQUENCE</scope>
</reference>
<dbReference type="Proteomes" id="UP000728032">
    <property type="component" value="Unassembled WGS sequence"/>
</dbReference>
<dbReference type="Gene3D" id="3.30.70.20">
    <property type="match status" value="1"/>
</dbReference>
<organism evidence="1">
    <name type="scientific">Oppiella nova</name>
    <dbReference type="NCBI Taxonomy" id="334625"/>
    <lineage>
        <taxon>Eukaryota</taxon>
        <taxon>Metazoa</taxon>
        <taxon>Ecdysozoa</taxon>
        <taxon>Arthropoda</taxon>
        <taxon>Chelicerata</taxon>
        <taxon>Arachnida</taxon>
        <taxon>Acari</taxon>
        <taxon>Acariformes</taxon>
        <taxon>Sarcoptiformes</taxon>
        <taxon>Oribatida</taxon>
        <taxon>Brachypylina</taxon>
        <taxon>Oppioidea</taxon>
        <taxon>Oppiidae</taxon>
        <taxon>Oppiella</taxon>
    </lineage>
</organism>
<protein>
    <submittedName>
        <fullName evidence="1">Uncharacterized protein</fullName>
    </submittedName>
</protein>